<dbReference type="PROSITE" id="PS50879">
    <property type="entry name" value="RNASE_H_1"/>
    <property type="match status" value="1"/>
</dbReference>
<dbReference type="InterPro" id="IPR011320">
    <property type="entry name" value="RNase_H1_N"/>
</dbReference>
<reference evidence="14" key="1">
    <citation type="submission" date="2023-06" db="EMBL/GenBank/DDBJ databases">
        <title>Genome-scale phylogeny and comparative genomics of the fungal order Sordariales.</title>
        <authorList>
            <consortium name="Lawrence Berkeley National Laboratory"/>
            <person name="Hensen N."/>
            <person name="Bonometti L."/>
            <person name="Westerberg I."/>
            <person name="Brannstrom I.O."/>
            <person name="Guillou S."/>
            <person name="Cros-Aarteil S."/>
            <person name="Calhoun S."/>
            <person name="Haridas S."/>
            <person name="Kuo A."/>
            <person name="Mondo S."/>
            <person name="Pangilinan J."/>
            <person name="Riley R."/>
            <person name="Labutti K."/>
            <person name="Andreopoulos B."/>
            <person name="Lipzen A."/>
            <person name="Chen C."/>
            <person name="Yanf M."/>
            <person name="Daum C."/>
            <person name="Ng V."/>
            <person name="Clum A."/>
            <person name="Steindorff A."/>
            <person name="Ohm R."/>
            <person name="Martin F."/>
            <person name="Silar P."/>
            <person name="Natvig D."/>
            <person name="Lalanne C."/>
            <person name="Gautier V."/>
            <person name="Ament-Velasquez S.L."/>
            <person name="Kruys A."/>
            <person name="Hutchinson M.I."/>
            <person name="Powell A.J."/>
            <person name="Barry K."/>
            <person name="Miller A.N."/>
            <person name="Grigoriev I.V."/>
            <person name="Debuchy R."/>
            <person name="Gladieux P."/>
            <person name="Thoren M.H."/>
            <person name="Johannesson H."/>
        </authorList>
    </citation>
    <scope>NUCLEOTIDE SEQUENCE</scope>
    <source>
        <strain evidence="14">CBS 540.89</strain>
    </source>
</reference>
<dbReference type="Gene3D" id="3.40.970.10">
    <property type="entry name" value="Ribonuclease H1, N-terminal domain"/>
    <property type="match status" value="2"/>
</dbReference>
<evidence type="ECO:0000313" key="15">
    <source>
        <dbReference type="Proteomes" id="UP001172159"/>
    </source>
</evidence>
<dbReference type="InterPro" id="IPR050092">
    <property type="entry name" value="RNase_H"/>
</dbReference>
<evidence type="ECO:0000256" key="11">
    <source>
        <dbReference type="ARBA" id="ARBA00022842"/>
    </source>
</evidence>
<evidence type="ECO:0000256" key="2">
    <source>
        <dbReference type="ARBA" id="ARBA00001946"/>
    </source>
</evidence>
<dbReference type="PANTHER" id="PTHR10642">
    <property type="entry name" value="RIBONUCLEASE H1"/>
    <property type="match status" value="1"/>
</dbReference>
<dbReference type="InterPro" id="IPR017067">
    <property type="entry name" value="RNase_H1_euk"/>
</dbReference>
<keyword evidence="9 12" id="KW-0255">Endonuclease</keyword>
<keyword evidence="15" id="KW-1185">Reference proteome</keyword>
<evidence type="ECO:0000259" key="13">
    <source>
        <dbReference type="PROSITE" id="PS50879"/>
    </source>
</evidence>
<dbReference type="SUPFAM" id="SSF55658">
    <property type="entry name" value="L9 N-domain-like"/>
    <property type="match status" value="2"/>
</dbReference>
<dbReference type="GO" id="GO:0000287">
    <property type="term" value="F:magnesium ion binding"/>
    <property type="evidence" value="ECO:0007669"/>
    <property type="project" value="UniProtKB-UniRule"/>
</dbReference>
<evidence type="ECO:0000256" key="7">
    <source>
        <dbReference type="ARBA" id="ARBA00022722"/>
    </source>
</evidence>
<comment type="function">
    <text evidence="3 12">Endonuclease that specifically degrades the RNA of RNA-DNA hybrids.</text>
</comment>
<comment type="caution">
    <text evidence="14">The sequence shown here is derived from an EMBL/GenBank/DDBJ whole genome shotgun (WGS) entry which is preliminary data.</text>
</comment>
<dbReference type="EC" id="3.1.26.4" evidence="5 12"/>
<dbReference type="Pfam" id="PF00075">
    <property type="entry name" value="RNase_H"/>
    <property type="match status" value="1"/>
</dbReference>
<dbReference type="FunFam" id="3.40.970.10:FF:000002">
    <property type="entry name" value="Ribonuclease H"/>
    <property type="match status" value="1"/>
</dbReference>
<dbReference type="CDD" id="cd09280">
    <property type="entry name" value="RNase_HI_eukaryote_like"/>
    <property type="match status" value="1"/>
</dbReference>
<evidence type="ECO:0000256" key="5">
    <source>
        <dbReference type="ARBA" id="ARBA00012180"/>
    </source>
</evidence>
<protein>
    <recommendedName>
        <fullName evidence="6 12">Ribonuclease H</fullName>
        <shortName evidence="12">RNase H</shortName>
        <ecNumber evidence="5 12">3.1.26.4</ecNumber>
    </recommendedName>
</protein>
<feature type="domain" description="RNase H type-1" evidence="13">
    <location>
        <begin position="125"/>
        <end position="273"/>
    </location>
</feature>
<keyword evidence="7 12" id="KW-0540">Nuclease</keyword>
<evidence type="ECO:0000256" key="4">
    <source>
        <dbReference type="ARBA" id="ARBA00005300"/>
    </source>
</evidence>
<dbReference type="GO" id="GO:0003676">
    <property type="term" value="F:nucleic acid binding"/>
    <property type="evidence" value="ECO:0007669"/>
    <property type="project" value="UniProtKB-UniRule"/>
</dbReference>
<evidence type="ECO:0000256" key="10">
    <source>
        <dbReference type="ARBA" id="ARBA00022801"/>
    </source>
</evidence>
<comment type="similarity">
    <text evidence="4 12">Belongs to the RNase H family.</text>
</comment>
<evidence type="ECO:0000313" key="14">
    <source>
        <dbReference type="EMBL" id="KAK0702426.1"/>
    </source>
</evidence>
<dbReference type="Pfam" id="PF01693">
    <property type="entry name" value="Cauli_VI"/>
    <property type="match status" value="2"/>
</dbReference>
<proteinExistence type="inferred from homology"/>
<keyword evidence="8 12" id="KW-0479">Metal-binding</keyword>
<dbReference type="Gene3D" id="3.30.420.10">
    <property type="entry name" value="Ribonuclease H-like superfamily/Ribonuclease H"/>
    <property type="match status" value="1"/>
</dbReference>
<keyword evidence="11 12" id="KW-0460">Magnesium</keyword>
<dbReference type="EMBL" id="JAUKTV010000026">
    <property type="protein sequence ID" value="KAK0702426.1"/>
    <property type="molecule type" value="Genomic_DNA"/>
</dbReference>
<dbReference type="AlphaFoldDB" id="A0AA40DID0"/>
<comment type="cofactor">
    <cofactor evidence="2 12">
        <name>Mg(2+)</name>
        <dbReference type="ChEBI" id="CHEBI:18420"/>
    </cofactor>
</comment>
<organism evidence="14 15">
    <name type="scientific">Apiosordaria backusii</name>
    <dbReference type="NCBI Taxonomy" id="314023"/>
    <lineage>
        <taxon>Eukaryota</taxon>
        <taxon>Fungi</taxon>
        <taxon>Dikarya</taxon>
        <taxon>Ascomycota</taxon>
        <taxon>Pezizomycotina</taxon>
        <taxon>Sordariomycetes</taxon>
        <taxon>Sordariomycetidae</taxon>
        <taxon>Sordariales</taxon>
        <taxon>Lasiosphaeriaceae</taxon>
        <taxon>Apiosordaria</taxon>
    </lineage>
</organism>
<dbReference type="InterPro" id="IPR036397">
    <property type="entry name" value="RNaseH_sf"/>
</dbReference>
<dbReference type="GO" id="GO:0043137">
    <property type="term" value="P:DNA replication, removal of RNA primer"/>
    <property type="evidence" value="ECO:0007669"/>
    <property type="project" value="TreeGrafter"/>
</dbReference>
<evidence type="ECO:0000256" key="1">
    <source>
        <dbReference type="ARBA" id="ARBA00000077"/>
    </source>
</evidence>
<dbReference type="InterPro" id="IPR009027">
    <property type="entry name" value="Ribosomal_bL9/RNase_H1_N"/>
</dbReference>
<evidence type="ECO:0000256" key="3">
    <source>
        <dbReference type="ARBA" id="ARBA00004065"/>
    </source>
</evidence>
<dbReference type="Proteomes" id="UP001172159">
    <property type="component" value="Unassembled WGS sequence"/>
</dbReference>
<keyword evidence="10 12" id="KW-0378">Hydrolase</keyword>
<evidence type="ECO:0000256" key="8">
    <source>
        <dbReference type="ARBA" id="ARBA00022723"/>
    </source>
</evidence>
<dbReference type="InterPro" id="IPR037056">
    <property type="entry name" value="RNase_H1_N_sf"/>
</dbReference>
<dbReference type="GO" id="GO:0004523">
    <property type="term" value="F:RNA-DNA hybrid ribonuclease activity"/>
    <property type="evidence" value="ECO:0007669"/>
    <property type="project" value="UniProtKB-UniRule"/>
</dbReference>
<comment type="catalytic activity">
    <reaction evidence="1 12">
        <text>Endonucleolytic cleavage to 5'-phosphomonoester.</text>
        <dbReference type="EC" id="3.1.26.4"/>
    </reaction>
</comment>
<sequence length="283" mass="30916">MPPAKQKKFYGVRGSKPGVYESWDECQKAIAGVSGATHKSFLSHEEATAWVNGCSAASRSAPTRYYAVARGHNPGVYTDWDSAQKQTIGFTKPMLRKFDTHAEADDFLSANQGAEVQEILPPTKKLKKAHRLDNGAVPGNGKAIGGIGVWFGDNDPRNISERLAGPVQTSQRAELTAIVRALQALDVDSPIEIRTDSQYAIDCVTKWCDVWIKNGWKTTEHMPVKNADLIKAIRALIDQRDEKGTITIFTKVDGHSGDYGNDEADRLAILGAQLPAVEEANQP</sequence>
<evidence type="ECO:0000256" key="12">
    <source>
        <dbReference type="PIRNR" id="PIRNR036852"/>
    </source>
</evidence>
<evidence type="ECO:0000256" key="9">
    <source>
        <dbReference type="ARBA" id="ARBA00022759"/>
    </source>
</evidence>
<dbReference type="SUPFAM" id="SSF53098">
    <property type="entry name" value="Ribonuclease H-like"/>
    <property type="match status" value="1"/>
</dbReference>
<dbReference type="PIRSF" id="PIRSF036852">
    <property type="entry name" value="Ribonuclease_H1_euk"/>
    <property type="match status" value="1"/>
</dbReference>
<gene>
    <name evidence="14" type="ORF">B0T21DRAFT_416976</name>
</gene>
<dbReference type="PANTHER" id="PTHR10642:SF26">
    <property type="entry name" value="RIBONUCLEASE H1"/>
    <property type="match status" value="1"/>
</dbReference>
<dbReference type="InterPro" id="IPR002156">
    <property type="entry name" value="RNaseH_domain"/>
</dbReference>
<dbReference type="InterPro" id="IPR012337">
    <property type="entry name" value="RNaseH-like_sf"/>
</dbReference>
<evidence type="ECO:0000256" key="6">
    <source>
        <dbReference type="ARBA" id="ARBA00017721"/>
    </source>
</evidence>
<name>A0AA40DID0_9PEZI</name>
<accession>A0AA40DID0</accession>